<accession>Q5Z5U9</accession>
<evidence type="ECO:0000313" key="4">
    <source>
        <dbReference type="Proteomes" id="UP000000763"/>
    </source>
</evidence>
<protein>
    <submittedName>
        <fullName evidence="2">Uncharacterized protein</fullName>
    </submittedName>
</protein>
<sequence length="101" mass="11358">MRQIIYFMMVPEDATHNPLHDDVAIFIARNVYCFPDEFPDDDGTLQPSRLLWRSPQDITEPGMTTKTQARKPGQLDQALTLAIVASHLPKPGQLLHGPHLA</sequence>
<dbReference type="EMBL" id="AP005773">
    <property type="protein sequence ID" value="BAD62155.1"/>
    <property type="molecule type" value="Genomic_DNA"/>
</dbReference>
<organism evidence="2 4">
    <name type="scientific">Oryza sativa subsp. japonica</name>
    <name type="common">Rice</name>
    <dbReference type="NCBI Taxonomy" id="39947"/>
    <lineage>
        <taxon>Eukaryota</taxon>
        <taxon>Viridiplantae</taxon>
        <taxon>Streptophyta</taxon>
        <taxon>Embryophyta</taxon>
        <taxon>Tracheophyta</taxon>
        <taxon>Spermatophyta</taxon>
        <taxon>Magnoliopsida</taxon>
        <taxon>Liliopsida</taxon>
        <taxon>Poales</taxon>
        <taxon>Poaceae</taxon>
        <taxon>BOP clade</taxon>
        <taxon>Oryzoideae</taxon>
        <taxon>Oryzeae</taxon>
        <taxon>Oryzinae</taxon>
        <taxon>Oryza</taxon>
        <taxon>Oryza sativa</taxon>
    </lineage>
</organism>
<evidence type="ECO:0000313" key="1">
    <source>
        <dbReference type="EMBL" id="BAD61981.1"/>
    </source>
</evidence>
<reference evidence="2" key="1">
    <citation type="submission" date="2002-06" db="EMBL/GenBank/DDBJ databases">
        <title>Oryza sativa nipponbare(GA3) genomic DNA, chromosome 6, BAC clone:OSJNBa0020P04.</title>
        <authorList>
            <person name="Sasaki T."/>
            <person name="Matsumoto T."/>
            <person name="Katayose Y."/>
        </authorList>
    </citation>
    <scope>NUCLEOTIDE SEQUENCE</scope>
</reference>
<gene>
    <name evidence="1" type="ORF">OSJNBa0020P04.12</name>
    <name evidence="2" type="ORF">OSJNBa0020P04.25</name>
    <name evidence="3" type="ORF">OSJNBa0085C03.55</name>
</gene>
<evidence type="ECO:0000313" key="3">
    <source>
        <dbReference type="EMBL" id="BAD62155.1"/>
    </source>
</evidence>
<reference evidence="3" key="2">
    <citation type="submission" date="2002-09" db="EMBL/GenBank/DDBJ databases">
        <title>Oryza sativa nipponbare(GA3) genomic DNA, chromosome 6, BAC clone:OSJNBa0085C03.</title>
        <authorList>
            <person name="Sasaki T."/>
            <person name="Matsumoto T."/>
            <person name="Katayose Y."/>
        </authorList>
    </citation>
    <scope>NUCLEOTIDE SEQUENCE</scope>
</reference>
<dbReference type="Proteomes" id="UP000000763">
    <property type="component" value="Chromosome 6"/>
</dbReference>
<proteinExistence type="predicted"/>
<dbReference type="AlphaFoldDB" id="Q5Z5U9"/>
<dbReference type="EMBL" id="AP005468">
    <property type="protein sequence ID" value="BAD61991.1"/>
    <property type="molecule type" value="Genomic_DNA"/>
</dbReference>
<evidence type="ECO:0000313" key="2">
    <source>
        <dbReference type="EMBL" id="BAD61991.1"/>
    </source>
</evidence>
<reference evidence="4" key="4">
    <citation type="journal article" date="2008" name="Nucleic Acids Res.">
        <title>The rice annotation project database (RAP-DB): 2008 update.</title>
        <authorList>
            <consortium name="The rice annotation project (RAP)"/>
        </authorList>
    </citation>
    <scope>GENOME REANNOTATION</scope>
    <source>
        <strain evidence="4">cv. Nipponbare</strain>
    </source>
</reference>
<dbReference type="EMBL" id="AP005468">
    <property type="protein sequence ID" value="BAD61981.1"/>
    <property type="molecule type" value="Genomic_DNA"/>
</dbReference>
<name>Q5Z5U9_ORYSJ</name>
<reference evidence="4" key="3">
    <citation type="journal article" date="2005" name="Nature">
        <title>The map-based sequence of the rice genome.</title>
        <authorList>
            <consortium name="International rice genome sequencing project (IRGSP)"/>
            <person name="Matsumoto T."/>
            <person name="Wu J."/>
            <person name="Kanamori H."/>
            <person name="Katayose Y."/>
            <person name="Fujisawa M."/>
            <person name="Namiki N."/>
            <person name="Mizuno H."/>
            <person name="Yamamoto K."/>
            <person name="Antonio B.A."/>
            <person name="Baba T."/>
            <person name="Sakata K."/>
            <person name="Nagamura Y."/>
            <person name="Aoki H."/>
            <person name="Arikawa K."/>
            <person name="Arita K."/>
            <person name="Bito T."/>
            <person name="Chiden Y."/>
            <person name="Fujitsuka N."/>
            <person name="Fukunaka R."/>
            <person name="Hamada M."/>
            <person name="Harada C."/>
            <person name="Hayashi A."/>
            <person name="Hijishita S."/>
            <person name="Honda M."/>
            <person name="Hosokawa S."/>
            <person name="Ichikawa Y."/>
            <person name="Idonuma A."/>
            <person name="Iijima M."/>
            <person name="Ikeda M."/>
            <person name="Ikeno M."/>
            <person name="Ito K."/>
            <person name="Ito S."/>
            <person name="Ito T."/>
            <person name="Ito Y."/>
            <person name="Ito Y."/>
            <person name="Iwabuchi A."/>
            <person name="Kamiya K."/>
            <person name="Karasawa W."/>
            <person name="Kurita K."/>
            <person name="Katagiri S."/>
            <person name="Kikuta A."/>
            <person name="Kobayashi H."/>
            <person name="Kobayashi N."/>
            <person name="Machita K."/>
            <person name="Maehara T."/>
            <person name="Masukawa M."/>
            <person name="Mizubayashi T."/>
            <person name="Mukai Y."/>
            <person name="Nagasaki H."/>
            <person name="Nagata Y."/>
            <person name="Naito S."/>
            <person name="Nakashima M."/>
            <person name="Nakama Y."/>
            <person name="Nakamichi Y."/>
            <person name="Nakamura M."/>
            <person name="Meguro A."/>
            <person name="Negishi M."/>
            <person name="Ohta I."/>
            <person name="Ohta T."/>
            <person name="Okamoto M."/>
            <person name="Ono N."/>
            <person name="Saji S."/>
            <person name="Sakaguchi M."/>
            <person name="Sakai K."/>
            <person name="Shibata M."/>
            <person name="Shimokawa T."/>
            <person name="Song J."/>
            <person name="Takazaki Y."/>
            <person name="Terasawa K."/>
            <person name="Tsugane M."/>
            <person name="Tsuji K."/>
            <person name="Ueda S."/>
            <person name="Waki K."/>
            <person name="Yamagata H."/>
            <person name="Yamamoto M."/>
            <person name="Yamamoto S."/>
            <person name="Yamane H."/>
            <person name="Yoshiki S."/>
            <person name="Yoshihara R."/>
            <person name="Yukawa K."/>
            <person name="Zhong H."/>
            <person name="Yano M."/>
            <person name="Yuan Q."/>
            <person name="Ouyang S."/>
            <person name="Liu J."/>
            <person name="Jones K.M."/>
            <person name="Gansberger K."/>
            <person name="Moffat K."/>
            <person name="Hill J."/>
            <person name="Bera J."/>
            <person name="Fadrosh D."/>
            <person name="Jin S."/>
            <person name="Johri S."/>
            <person name="Kim M."/>
            <person name="Overton L."/>
            <person name="Reardon M."/>
            <person name="Tsitrin T."/>
            <person name="Vuong H."/>
            <person name="Weaver B."/>
            <person name="Ciecko A."/>
            <person name="Tallon L."/>
            <person name="Jackson J."/>
            <person name="Pai G."/>
            <person name="Aken S.V."/>
            <person name="Utterback T."/>
            <person name="Reidmuller S."/>
            <person name="Feldblyum T."/>
            <person name="Hsiao J."/>
            <person name="Zismann V."/>
            <person name="Iobst S."/>
            <person name="de Vazeille A.R."/>
            <person name="Buell C.R."/>
            <person name="Ying K."/>
            <person name="Li Y."/>
            <person name="Lu T."/>
            <person name="Huang Y."/>
            <person name="Zhao Q."/>
            <person name="Feng Q."/>
            <person name="Zhang L."/>
            <person name="Zhu J."/>
            <person name="Weng Q."/>
            <person name="Mu J."/>
            <person name="Lu Y."/>
            <person name="Fan D."/>
            <person name="Liu Y."/>
            <person name="Guan J."/>
            <person name="Zhang Y."/>
            <person name="Yu S."/>
            <person name="Liu X."/>
            <person name="Zhang Y."/>
            <person name="Hong G."/>
            <person name="Han B."/>
            <person name="Choisne N."/>
            <person name="Demange N."/>
            <person name="Orjeda G."/>
            <person name="Samain S."/>
            <person name="Cattolico L."/>
            <person name="Pelletier E."/>
            <person name="Couloux A."/>
            <person name="Segurens B."/>
            <person name="Wincker P."/>
            <person name="D'Hont A."/>
            <person name="Scarpelli C."/>
            <person name="Weissenbach J."/>
            <person name="Salanoubat M."/>
            <person name="Quetier F."/>
            <person name="Yu Y."/>
            <person name="Kim H.R."/>
            <person name="Rambo T."/>
            <person name="Currie J."/>
            <person name="Collura K."/>
            <person name="Luo M."/>
            <person name="Yang T."/>
            <person name="Ammiraju J.S.S."/>
            <person name="Engler F."/>
            <person name="Soderlund C."/>
            <person name="Wing R.A."/>
            <person name="Palmer L.E."/>
            <person name="de la Bastide M."/>
            <person name="Spiegel L."/>
            <person name="Nascimento L."/>
            <person name="Zutavern T."/>
            <person name="O'Shaughnessy A."/>
            <person name="Dike S."/>
            <person name="Dedhia N."/>
            <person name="Preston R."/>
            <person name="Balija V."/>
            <person name="McCombie W.R."/>
            <person name="Chow T."/>
            <person name="Chen H."/>
            <person name="Chung M."/>
            <person name="Chen C."/>
            <person name="Shaw J."/>
            <person name="Wu H."/>
            <person name="Hsiao K."/>
            <person name="Chao Y."/>
            <person name="Chu M."/>
            <person name="Cheng C."/>
            <person name="Hour A."/>
            <person name="Lee P."/>
            <person name="Lin S."/>
            <person name="Lin Y."/>
            <person name="Liou J."/>
            <person name="Liu S."/>
            <person name="Hsing Y."/>
            <person name="Raghuvanshi S."/>
            <person name="Mohanty A."/>
            <person name="Bharti A.K."/>
            <person name="Gaur A."/>
            <person name="Gupta V."/>
            <person name="Kumar D."/>
            <person name="Ravi V."/>
            <person name="Vij S."/>
            <person name="Kapur A."/>
            <person name="Khurana P."/>
            <person name="Khurana P."/>
            <person name="Khurana J.P."/>
            <person name="Tyagi A.K."/>
            <person name="Gaikwad K."/>
            <person name="Singh A."/>
            <person name="Dalal V."/>
            <person name="Srivastava S."/>
            <person name="Dixit A."/>
            <person name="Pal A.K."/>
            <person name="Ghazi I.A."/>
            <person name="Yadav M."/>
            <person name="Pandit A."/>
            <person name="Bhargava A."/>
            <person name="Sureshbabu K."/>
            <person name="Batra K."/>
            <person name="Sharma T.R."/>
            <person name="Mohapatra T."/>
            <person name="Singh N.K."/>
            <person name="Messing J."/>
            <person name="Nelson A.B."/>
            <person name="Fuks G."/>
            <person name="Kavchok S."/>
            <person name="Keizer G."/>
            <person name="Linton E."/>
            <person name="Llaca V."/>
            <person name="Song R."/>
            <person name="Tanyolac B."/>
            <person name="Young S."/>
            <person name="Ho-Il K."/>
            <person name="Hahn J.H."/>
            <person name="Sangsakoo G."/>
            <person name="Vanavichit A."/>
            <person name="de Mattos Luiz.A.T."/>
            <person name="Zimmer P.D."/>
            <person name="Malone G."/>
            <person name="Dellagostin O."/>
            <person name="de Oliveira A.C."/>
            <person name="Bevan M."/>
            <person name="Bancroft I."/>
            <person name="Minx P."/>
            <person name="Cordum H."/>
            <person name="Wilson R."/>
            <person name="Cheng Z."/>
            <person name="Jin W."/>
            <person name="Jiang J."/>
            <person name="Leong S.A."/>
            <person name="Iwama H."/>
            <person name="Gojobori T."/>
            <person name="Itoh T."/>
            <person name="Niimura Y."/>
            <person name="Fujii Y."/>
            <person name="Habara T."/>
            <person name="Sakai H."/>
            <person name="Sato Y."/>
            <person name="Wilson G."/>
            <person name="Kumar K."/>
            <person name="McCouch S."/>
            <person name="Juretic N."/>
            <person name="Hoen D."/>
            <person name="Wright S."/>
            <person name="Bruskiewich R."/>
            <person name="Bureau T."/>
            <person name="Miyao A."/>
            <person name="Hirochika H."/>
            <person name="Nishikawa T."/>
            <person name="Kadowaki K."/>
            <person name="Sugiura M."/>
            <person name="Burr B."/>
            <person name="Sasaki T."/>
        </authorList>
    </citation>
    <scope>NUCLEOTIDE SEQUENCE [LARGE SCALE GENOMIC DNA]</scope>
    <source>
        <strain evidence="4">cv. Nipponbare</strain>
    </source>
</reference>